<proteinExistence type="predicted"/>
<accession>A0AAD1TR39</accession>
<name>A0AAD1TR39_PELCU</name>
<protein>
    <submittedName>
        <fullName evidence="3">Uncharacterized protein</fullName>
    </submittedName>
</protein>
<evidence type="ECO:0000313" key="3">
    <source>
        <dbReference type="EMBL" id="CAH2330460.1"/>
    </source>
</evidence>
<feature type="region of interest" description="Disordered" evidence="2">
    <location>
        <begin position="1"/>
        <end position="57"/>
    </location>
</feature>
<gene>
    <name evidence="3" type="ORF">PECUL_23A037130</name>
</gene>
<evidence type="ECO:0000256" key="1">
    <source>
        <dbReference type="SAM" id="Coils"/>
    </source>
</evidence>
<evidence type="ECO:0000256" key="2">
    <source>
        <dbReference type="SAM" id="MobiDB-lite"/>
    </source>
</evidence>
<feature type="compositionally biased region" description="Basic and acidic residues" evidence="2">
    <location>
        <begin position="12"/>
        <end position="29"/>
    </location>
</feature>
<feature type="coiled-coil region" evidence="1">
    <location>
        <begin position="95"/>
        <end position="129"/>
    </location>
</feature>
<comment type="caution">
    <text evidence="3">The sequence shown here is derived from an EMBL/GenBank/DDBJ whole genome shotgun (WGS) entry which is preliminary data.</text>
</comment>
<organism evidence="3 4">
    <name type="scientific">Pelobates cultripes</name>
    <name type="common">Western spadefoot toad</name>
    <dbReference type="NCBI Taxonomy" id="61616"/>
    <lineage>
        <taxon>Eukaryota</taxon>
        <taxon>Metazoa</taxon>
        <taxon>Chordata</taxon>
        <taxon>Craniata</taxon>
        <taxon>Vertebrata</taxon>
        <taxon>Euteleostomi</taxon>
        <taxon>Amphibia</taxon>
        <taxon>Batrachia</taxon>
        <taxon>Anura</taxon>
        <taxon>Pelobatoidea</taxon>
        <taxon>Pelobatidae</taxon>
        <taxon>Pelobates</taxon>
    </lineage>
</organism>
<dbReference type="Proteomes" id="UP001295444">
    <property type="component" value="Unassembled WGS sequence"/>
</dbReference>
<dbReference type="AlphaFoldDB" id="A0AAD1TR39"/>
<dbReference type="EMBL" id="CAKOES020000647">
    <property type="protein sequence ID" value="CAH2330460.1"/>
    <property type="molecule type" value="Genomic_DNA"/>
</dbReference>
<keyword evidence="4" id="KW-1185">Reference proteome</keyword>
<reference evidence="3" key="1">
    <citation type="submission" date="2022-03" db="EMBL/GenBank/DDBJ databases">
        <authorList>
            <person name="Alioto T."/>
            <person name="Alioto T."/>
            <person name="Gomez Garrido J."/>
        </authorList>
    </citation>
    <scope>NUCLEOTIDE SEQUENCE</scope>
</reference>
<keyword evidence="1" id="KW-0175">Coiled coil</keyword>
<sequence length="131" mass="14423">MYANGGEIPNSDVKESNAVEQQPDKDYADRVSYSSESNMAPTGGTTDSNPLSPTASVLSTHSLDMDVKELLRNLPSRTDLATMLGKLETTFQHKMEGLSSEIRQVGRRVQDLEDERGSFQAQIQALSSKRM</sequence>
<feature type="compositionally biased region" description="Polar residues" evidence="2">
    <location>
        <begin position="32"/>
        <end position="57"/>
    </location>
</feature>
<evidence type="ECO:0000313" key="4">
    <source>
        <dbReference type="Proteomes" id="UP001295444"/>
    </source>
</evidence>